<evidence type="ECO:0000256" key="7">
    <source>
        <dbReference type="ARBA" id="ARBA00022842"/>
    </source>
</evidence>
<gene>
    <name evidence="11" type="primary">folP</name>
    <name evidence="11" type="ORF">EZJ19_13620</name>
</gene>
<evidence type="ECO:0000256" key="5">
    <source>
        <dbReference type="ARBA" id="ARBA00022679"/>
    </source>
</evidence>
<dbReference type="GO" id="GO:0004156">
    <property type="term" value="F:dihydropteroate synthase activity"/>
    <property type="evidence" value="ECO:0007669"/>
    <property type="project" value="UniProtKB-EC"/>
</dbReference>
<comment type="catalytic activity">
    <reaction evidence="1">
        <text>(7,8-dihydropterin-6-yl)methyl diphosphate + 4-aminobenzoate = 7,8-dihydropteroate + diphosphate</text>
        <dbReference type="Rhea" id="RHEA:19949"/>
        <dbReference type="ChEBI" id="CHEBI:17836"/>
        <dbReference type="ChEBI" id="CHEBI:17839"/>
        <dbReference type="ChEBI" id="CHEBI:33019"/>
        <dbReference type="ChEBI" id="CHEBI:72950"/>
        <dbReference type="EC" id="2.5.1.15"/>
    </reaction>
</comment>
<comment type="caution">
    <text evidence="11">The sequence shown here is derived from an EMBL/GenBank/DDBJ whole genome shotgun (WGS) entry which is preliminary data.</text>
</comment>
<evidence type="ECO:0000256" key="1">
    <source>
        <dbReference type="ARBA" id="ARBA00000012"/>
    </source>
</evidence>
<dbReference type="Proteomes" id="UP000295443">
    <property type="component" value="Unassembled WGS sequence"/>
</dbReference>
<sequence>MLRCGRFLFDLRAPLVMGIVNVTPDSFSDGGRYADPERAIAHGLRLRDEGAHILDIGGESTRPGARPVTEAEERERVLPVLTALRDCGAALSVDTMKPGVMAAALVAGADLVNDVNALRAPGALEVVAGTDCGVCLMHMQGTPETMQLAPRYGDVVAEVAEFLARRVQAVGEAGIAGERLLVDPGFGFGKTRAQNVALFRAIRRFADLAPVLVGVSRKRLFGEGAGLAPGDRLAPSVAAALLAARAGAGVLRVHDVAATVAALEVLEALEPGH</sequence>
<reference evidence="11 12" key="1">
    <citation type="submission" date="2019-03" db="EMBL/GenBank/DDBJ databases">
        <title>Genome sequence of Thiobacillaceae bacterium LSR1, a sulfur-oxidizing bacterium isolated from freshwater sediment.</title>
        <authorList>
            <person name="Li S."/>
        </authorList>
    </citation>
    <scope>NUCLEOTIDE SEQUENCE [LARGE SCALE GENOMIC DNA]</scope>
    <source>
        <strain evidence="11 12">LSR1</strain>
    </source>
</reference>
<dbReference type="GO" id="GO:0046654">
    <property type="term" value="P:tetrahydrofolate biosynthetic process"/>
    <property type="evidence" value="ECO:0007669"/>
    <property type="project" value="UniProtKB-UniPathway"/>
</dbReference>
<dbReference type="PANTHER" id="PTHR20941:SF1">
    <property type="entry name" value="FOLIC ACID SYNTHESIS PROTEIN FOL1"/>
    <property type="match status" value="1"/>
</dbReference>
<evidence type="ECO:0000256" key="4">
    <source>
        <dbReference type="ARBA" id="ARBA00012458"/>
    </source>
</evidence>
<dbReference type="CDD" id="cd00739">
    <property type="entry name" value="DHPS"/>
    <property type="match status" value="1"/>
</dbReference>
<dbReference type="PROSITE" id="PS50972">
    <property type="entry name" value="PTERIN_BINDING"/>
    <property type="match status" value="1"/>
</dbReference>
<organism evidence="11 12">
    <name type="scientific">Parasulfuritortus cantonensis</name>
    <dbReference type="NCBI Taxonomy" id="2528202"/>
    <lineage>
        <taxon>Bacteria</taxon>
        <taxon>Pseudomonadati</taxon>
        <taxon>Pseudomonadota</taxon>
        <taxon>Betaproteobacteria</taxon>
        <taxon>Nitrosomonadales</taxon>
        <taxon>Thiobacillaceae</taxon>
        <taxon>Parasulfuritortus</taxon>
    </lineage>
</organism>
<dbReference type="GO" id="GO:0046656">
    <property type="term" value="P:folic acid biosynthetic process"/>
    <property type="evidence" value="ECO:0007669"/>
    <property type="project" value="UniProtKB-KW"/>
</dbReference>
<comment type="similarity">
    <text evidence="9">Belongs to the DHPS family.</text>
</comment>
<proteinExistence type="inferred from homology"/>
<evidence type="ECO:0000256" key="9">
    <source>
        <dbReference type="RuleBase" id="RU361205"/>
    </source>
</evidence>
<keyword evidence="6 9" id="KW-0479">Metal-binding</keyword>
<evidence type="ECO:0000256" key="8">
    <source>
        <dbReference type="ARBA" id="ARBA00022909"/>
    </source>
</evidence>
<dbReference type="InterPro" id="IPR011005">
    <property type="entry name" value="Dihydropteroate_synth-like_sf"/>
</dbReference>
<dbReference type="EC" id="2.5.1.15" evidence="4 9"/>
<comment type="cofactor">
    <cofactor evidence="2 9">
        <name>Mg(2+)</name>
        <dbReference type="ChEBI" id="CHEBI:18420"/>
    </cofactor>
</comment>
<dbReference type="SUPFAM" id="SSF51717">
    <property type="entry name" value="Dihydropteroate synthetase-like"/>
    <property type="match status" value="1"/>
</dbReference>
<dbReference type="Gene3D" id="3.20.20.20">
    <property type="entry name" value="Dihydropteroate synthase-like"/>
    <property type="match status" value="1"/>
</dbReference>
<dbReference type="GO" id="GO:0005829">
    <property type="term" value="C:cytosol"/>
    <property type="evidence" value="ECO:0007669"/>
    <property type="project" value="TreeGrafter"/>
</dbReference>
<keyword evidence="12" id="KW-1185">Reference proteome</keyword>
<name>A0A4R1B7X6_9PROT</name>
<dbReference type="PROSITE" id="PS00793">
    <property type="entry name" value="DHPS_2"/>
    <property type="match status" value="1"/>
</dbReference>
<dbReference type="UniPathway" id="UPA00077">
    <property type="reaction ID" value="UER00156"/>
</dbReference>
<dbReference type="NCBIfam" id="TIGR01496">
    <property type="entry name" value="DHPS"/>
    <property type="match status" value="1"/>
</dbReference>
<keyword evidence="5 9" id="KW-0808">Transferase</keyword>
<dbReference type="AlphaFoldDB" id="A0A4R1B7X6"/>
<evidence type="ECO:0000256" key="3">
    <source>
        <dbReference type="ARBA" id="ARBA00004763"/>
    </source>
</evidence>
<dbReference type="InterPro" id="IPR000489">
    <property type="entry name" value="Pterin-binding_dom"/>
</dbReference>
<feature type="domain" description="Pterin-binding" evidence="10">
    <location>
        <begin position="14"/>
        <end position="264"/>
    </location>
</feature>
<evidence type="ECO:0000256" key="2">
    <source>
        <dbReference type="ARBA" id="ARBA00001946"/>
    </source>
</evidence>
<dbReference type="PROSITE" id="PS00792">
    <property type="entry name" value="DHPS_1"/>
    <property type="match status" value="1"/>
</dbReference>
<dbReference type="GO" id="GO:0046872">
    <property type="term" value="F:metal ion binding"/>
    <property type="evidence" value="ECO:0007669"/>
    <property type="project" value="UniProtKB-KW"/>
</dbReference>
<dbReference type="InterPro" id="IPR045031">
    <property type="entry name" value="DHP_synth-like"/>
</dbReference>
<dbReference type="Pfam" id="PF00809">
    <property type="entry name" value="Pterin_bind"/>
    <property type="match status" value="1"/>
</dbReference>
<protein>
    <recommendedName>
        <fullName evidence="4 9">Dihydropteroate synthase</fullName>
        <shortName evidence="9">DHPS</shortName>
        <ecNumber evidence="4 9">2.5.1.15</ecNumber>
    </recommendedName>
    <alternativeName>
        <fullName evidence="9">Dihydropteroate pyrophosphorylase</fullName>
    </alternativeName>
</protein>
<dbReference type="EMBL" id="SJZB01000047">
    <property type="protein sequence ID" value="TCJ11899.1"/>
    <property type="molecule type" value="Genomic_DNA"/>
</dbReference>
<dbReference type="InterPro" id="IPR006390">
    <property type="entry name" value="DHP_synth_dom"/>
</dbReference>
<evidence type="ECO:0000313" key="11">
    <source>
        <dbReference type="EMBL" id="TCJ11899.1"/>
    </source>
</evidence>
<keyword evidence="8 9" id="KW-0289">Folate biosynthesis</keyword>
<keyword evidence="7 9" id="KW-0460">Magnesium</keyword>
<accession>A0A4R1B7X6</accession>
<dbReference type="OrthoDB" id="9811744at2"/>
<comment type="function">
    <text evidence="9">Catalyzes the condensation of para-aminobenzoate (pABA) with 6-hydroxymethyl-7,8-dihydropterin diphosphate (DHPt-PP) to form 7,8-dihydropteroate (H2Pte), the immediate precursor of folate derivatives.</text>
</comment>
<evidence type="ECO:0000313" key="12">
    <source>
        <dbReference type="Proteomes" id="UP000295443"/>
    </source>
</evidence>
<dbReference type="RefSeq" id="WP_131448484.1">
    <property type="nucleotide sequence ID" value="NZ_SJZB01000047.1"/>
</dbReference>
<comment type="pathway">
    <text evidence="3 9">Cofactor biosynthesis; tetrahydrofolate biosynthesis; 7,8-dihydrofolate from 2-amino-4-hydroxy-6-hydroxymethyl-7,8-dihydropteridine diphosphate and 4-aminobenzoate: step 1/2.</text>
</comment>
<evidence type="ECO:0000259" key="10">
    <source>
        <dbReference type="PROSITE" id="PS50972"/>
    </source>
</evidence>
<dbReference type="PANTHER" id="PTHR20941">
    <property type="entry name" value="FOLATE SYNTHESIS PROTEINS"/>
    <property type="match status" value="1"/>
</dbReference>
<evidence type="ECO:0000256" key="6">
    <source>
        <dbReference type="ARBA" id="ARBA00022723"/>
    </source>
</evidence>